<reference evidence="1 2" key="1">
    <citation type="submission" date="2018-09" db="EMBL/GenBank/DDBJ databases">
        <title>Genome comparison of Alicycliphilus sp. BQ1, a polyurethanolytic bacterium, with its closest phylogenetic relatives Alicycliphilus denitrificans BC and K601, unable to attack polyurethane.</title>
        <authorList>
            <person name="Loza-Tavera H."/>
            <person name="Lozano L."/>
            <person name="Cevallos M."/>
            <person name="Maya-Lucas O."/>
            <person name="Garcia-Mena J."/>
            <person name="Hernandez J."/>
        </authorList>
    </citation>
    <scope>NUCLEOTIDE SEQUENCE [LARGE SCALE GENOMIC DNA]</scope>
    <source>
        <strain evidence="1 2">BQ1</strain>
    </source>
</reference>
<sequence>MLHRRPSRARQLGLLLATGAIALLSACSTLDQGRPPQLARQASWVVLPFANHTETPLAGQRAEAIAQALLSAQGVGQVRRTPATTQQEALFGAGDAQRSEDALAWAREQKVRYALAGSVEEWRYKVGVDGEPAAGVTLQILDVATGDTLWSGSGGQSGWSREALSAVAQKLIRKLLQSGLAGSR</sequence>
<protein>
    <submittedName>
        <fullName evidence="1">Penicillin-binding protein activator LpoB</fullName>
    </submittedName>
</protein>
<proteinExistence type="predicted"/>
<dbReference type="AlphaFoldDB" id="A0A3R7IUB9"/>
<evidence type="ECO:0000313" key="2">
    <source>
        <dbReference type="Proteomes" id="UP000216225"/>
    </source>
</evidence>
<name>A0A3R7IUB9_9BURK</name>
<accession>A0A3R7IUB9</accession>
<dbReference type="Gene3D" id="3.40.50.10610">
    <property type="entry name" value="ABC-type transport auxiliary lipoprotein component"/>
    <property type="match status" value="1"/>
</dbReference>
<dbReference type="Proteomes" id="UP000216225">
    <property type="component" value="Unassembled WGS sequence"/>
</dbReference>
<dbReference type="RefSeq" id="WP_094434699.1">
    <property type="nucleotide sequence ID" value="NZ_AP024172.1"/>
</dbReference>
<dbReference type="PROSITE" id="PS51257">
    <property type="entry name" value="PROKAR_LIPOPROTEIN"/>
    <property type="match status" value="1"/>
</dbReference>
<organism evidence="1 2">
    <name type="scientific">Alicycliphilus denitrificans</name>
    <dbReference type="NCBI Taxonomy" id="179636"/>
    <lineage>
        <taxon>Bacteria</taxon>
        <taxon>Pseudomonadati</taxon>
        <taxon>Pseudomonadota</taxon>
        <taxon>Betaproteobacteria</taxon>
        <taxon>Burkholderiales</taxon>
        <taxon>Comamonadaceae</taxon>
        <taxon>Alicycliphilus</taxon>
    </lineage>
</organism>
<dbReference type="EMBL" id="NKDB02000001">
    <property type="protein sequence ID" value="RKJ98555.1"/>
    <property type="molecule type" value="Genomic_DNA"/>
</dbReference>
<evidence type="ECO:0000313" key="1">
    <source>
        <dbReference type="EMBL" id="RKJ98555.1"/>
    </source>
</evidence>
<gene>
    <name evidence="1" type="ORF">CE154_001960</name>
</gene>
<comment type="caution">
    <text evidence="1">The sequence shown here is derived from an EMBL/GenBank/DDBJ whole genome shotgun (WGS) entry which is preliminary data.</text>
</comment>